<evidence type="ECO:0000313" key="1">
    <source>
        <dbReference type="EMBL" id="EWM23737.1"/>
    </source>
</evidence>
<gene>
    <name evidence="1" type="ORF">Naga_101684g1</name>
</gene>
<sequence length="120" mass="13233">MGGAPWYVYASGVVGLGLIGKVISDAANKAIGEYEEGEWQTWQECALCRYLEILTAHVRGGSIWWRGTVGPEWKRKRAKGGGKETGGGGRRFESMLQQRQETEQLVQSAVVENANGKKYL</sequence>
<dbReference type="AlphaFoldDB" id="W7TBT8"/>
<reference evidence="1 2" key="1">
    <citation type="journal article" date="2014" name="Mol. Plant">
        <title>Chromosome Scale Genome Assembly and Transcriptome Profiling of Nannochloropsis gaditana in Nitrogen Depletion.</title>
        <authorList>
            <person name="Corteggiani Carpinelli E."/>
            <person name="Telatin A."/>
            <person name="Vitulo N."/>
            <person name="Forcato C."/>
            <person name="D'Angelo M."/>
            <person name="Schiavon R."/>
            <person name="Vezzi A."/>
            <person name="Giacometti G.M."/>
            <person name="Morosinotto T."/>
            <person name="Valle G."/>
        </authorList>
    </citation>
    <scope>NUCLEOTIDE SEQUENCE [LARGE SCALE GENOMIC DNA]</scope>
    <source>
        <strain evidence="1 2">B-31</strain>
    </source>
</reference>
<proteinExistence type="predicted"/>
<comment type="caution">
    <text evidence="1">The sequence shown here is derived from an EMBL/GenBank/DDBJ whole genome shotgun (WGS) entry which is preliminary data.</text>
</comment>
<accession>W7TBT8</accession>
<name>W7TBT8_9STRA</name>
<organism evidence="1 2">
    <name type="scientific">Nannochloropsis gaditana</name>
    <dbReference type="NCBI Taxonomy" id="72520"/>
    <lineage>
        <taxon>Eukaryota</taxon>
        <taxon>Sar</taxon>
        <taxon>Stramenopiles</taxon>
        <taxon>Ochrophyta</taxon>
        <taxon>Eustigmatophyceae</taxon>
        <taxon>Eustigmatales</taxon>
        <taxon>Monodopsidaceae</taxon>
        <taxon>Nannochloropsis</taxon>
    </lineage>
</organism>
<protein>
    <submittedName>
        <fullName evidence="1">Uncharacterized protein</fullName>
    </submittedName>
</protein>
<dbReference type="EMBL" id="AZIL01001519">
    <property type="protein sequence ID" value="EWM23737.1"/>
    <property type="molecule type" value="Genomic_DNA"/>
</dbReference>
<dbReference type="Proteomes" id="UP000019335">
    <property type="component" value="Chromosome 16"/>
</dbReference>
<keyword evidence="2" id="KW-1185">Reference proteome</keyword>
<evidence type="ECO:0000313" key="2">
    <source>
        <dbReference type="Proteomes" id="UP000019335"/>
    </source>
</evidence>